<gene>
    <name evidence="5" type="ORF">OESDEN_14403</name>
</gene>
<evidence type="ECO:0000256" key="2">
    <source>
        <dbReference type="ARBA" id="ARBA00022989"/>
    </source>
</evidence>
<evidence type="ECO:0000256" key="4">
    <source>
        <dbReference type="SAM" id="Phobius"/>
    </source>
</evidence>
<name>A0A0B1SQQ7_OESDE</name>
<evidence type="ECO:0000256" key="1">
    <source>
        <dbReference type="ARBA" id="ARBA00022692"/>
    </source>
</evidence>
<dbReference type="GO" id="GO:0016020">
    <property type="term" value="C:membrane"/>
    <property type="evidence" value="ECO:0007669"/>
    <property type="project" value="InterPro"/>
</dbReference>
<dbReference type="OrthoDB" id="5863324at2759"/>
<dbReference type="GO" id="GO:0005524">
    <property type="term" value="F:ATP binding"/>
    <property type="evidence" value="ECO:0007669"/>
    <property type="project" value="InterPro"/>
</dbReference>
<keyword evidence="6" id="KW-1185">Reference proteome</keyword>
<dbReference type="SUPFAM" id="SSF90123">
    <property type="entry name" value="ABC transporter transmembrane region"/>
    <property type="match status" value="1"/>
</dbReference>
<organism evidence="5 6">
    <name type="scientific">Oesophagostomum dentatum</name>
    <name type="common">Nodular worm</name>
    <dbReference type="NCBI Taxonomy" id="61180"/>
    <lineage>
        <taxon>Eukaryota</taxon>
        <taxon>Metazoa</taxon>
        <taxon>Ecdysozoa</taxon>
        <taxon>Nematoda</taxon>
        <taxon>Chromadorea</taxon>
        <taxon>Rhabditida</taxon>
        <taxon>Rhabditina</taxon>
        <taxon>Rhabditomorpha</taxon>
        <taxon>Strongyloidea</taxon>
        <taxon>Strongylidae</taxon>
        <taxon>Oesophagostomum</taxon>
    </lineage>
</organism>
<dbReference type="EMBL" id="KN562335">
    <property type="protein sequence ID" value="KHJ85862.1"/>
    <property type="molecule type" value="Genomic_DNA"/>
</dbReference>
<keyword evidence="3 4" id="KW-0472">Membrane</keyword>
<evidence type="ECO:0000313" key="5">
    <source>
        <dbReference type="EMBL" id="KHJ85862.1"/>
    </source>
</evidence>
<dbReference type="AlphaFoldDB" id="A0A0B1SQQ7"/>
<dbReference type="InterPro" id="IPR036640">
    <property type="entry name" value="ABC1_TM_sf"/>
</dbReference>
<keyword evidence="2 4" id="KW-1133">Transmembrane helix</keyword>
<protein>
    <submittedName>
        <fullName evidence="5">Uncharacterized protein</fullName>
    </submittedName>
</protein>
<keyword evidence="1 4" id="KW-0812">Transmembrane</keyword>
<feature type="transmembrane region" description="Helical" evidence="4">
    <location>
        <begin position="21"/>
        <end position="46"/>
    </location>
</feature>
<proteinExistence type="predicted"/>
<dbReference type="Gene3D" id="1.20.1560.10">
    <property type="entry name" value="ABC transporter type 1, transmembrane domain"/>
    <property type="match status" value="1"/>
</dbReference>
<sequence>MVKRYAEQLKRGLRFAIKYSFINGFFEGFMFFQLYIFYSAAFLYGIPSYYYGVTPEPGTIFITAMSVMLGKENLNFPLCFVKNPCVN</sequence>
<accession>A0A0B1SQQ7</accession>
<dbReference type="Proteomes" id="UP000053660">
    <property type="component" value="Unassembled WGS sequence"/>
</dbReference>
<evidence type="ECO:0000313" key="6">
    <source>
        <dbReference type="Proteomes" id="UP000053660"/>
    </source>
</evidence>
<reference evidence="5 6" key="1">
    <citation type="submission" date="2014-03" db="EMBL/GenBank/DDBJ databases">
        <title>Draft genome of the hookworm Oesophagostomum dentatum.</title>
        <authorList>
            <person name="Mitreva M."/>
        </authorList>
    </citation>
    <scope>NUCLEOTIDE SEQUENCE [LARGE SCALE GENOMIC DNA]</scope>
    <source>
        <strain evidence="5 6">OD-Hann</strain>
    </source>
</reference>
<evidence type="ECO:0000256" key="3">
    <source>
        <dbReference type="ARBA" id="ARBA00023136"/>
    </source>
</evidence>